<dbReference type="EMBL" id="BLSD01000046">
    <property type="protein sequence ID" value="GFP39347.1"/>
    <property type="molecule type" value="Genomic_DNA"/>
</dbReference>
<dbReference type="Gene3D" id="1.10.10.10">
    <property type="entry name" value="Winged helix-like DNA-binding domain superfamily/Winged helix DNA-binding domain"/>
    <property type="match status" value="1"/>
</dbReference>
<dbReference type="Proteomes" id="UP000569018">
    <property type="component" value="Unassembled WGS sequence"/>
</dbReference>
<evidence type="ECO:0000313" key="3">
    <source>
        <dbReference type="Proteomes" id="UP000569018"/>
    </source>
</evidence>
<dbReference type="InterPro" id="IPR027417">
    <property type="entry name" value="P-loop_NTPase"/>
</dbReference>
<dbReference type="GO" id="GO:0006355">
    <property type="term" value="P:regulation of DNA-templated transcription"/>
    <property type="evidence" value="ECO:0007669"/>
    <property type="project" value="InterPro"/>
</dbReference>
<reference evidence="2 3" key="1">
    <citation type="journal article" date="2020" name="Front. Microbiol.">
        <title>Single-cell genomics of novel Actinobacteria with the Wood-Ljungdahl pathway discovered in a serpentinizing system.</title>
        <authorList>
            <person name="Merino N."/>
            <person name="Kawai M."/>
            <person name="Boyd E.S."/>
            <person name="Colman D.R."/>
            <person name="McGlynn S.E."/>
            <person name="Nealson K.H."/>
            <person name="Kurokawa K."/>
            <person name="Hongoh Y."/>
        </authorList>
    </citation>
    <scope>NUCLEOTIDE SEQUENCE [LARGE SCALE GENOMIC DNA]</scope>
    <source>
        <strain evidence="2 3">S47</strain>
    </source>
</reference>
<dbReference type="RefSeq" id="WP_176235694.1">
    <property type="nucleotide sequence ID" value="NZ_BLSD01000046.1"/>
</dbReference>
<protein>
    <recommendedName>
        <fullName evidence="1">Restriction endonuclease type IV Mrr domain-containing protein</fullName>
    </recommendedName>
</protein>
<dbReference type="Gene3D" id="3.40.50.300">
    <property type="entry name" value="P-loop containing nucleotide triphosphate hydrolases"/>
    <property type="match status" value="1"/>
</dbReference>
<dbReference type="SUPFAM" id="SSF46785">
    <property type="entry name" value="Winged helix' DNA-binding domain"/>
    <property type="match status" value="1"/>
</dbReference>
<dbReference type="SUPFAM" id="SSF52540">
    <property type="entry name" value="P-loop containing nucleoside triphosphate hydrolases"/>
    <property type="match status" value="1"/>
</dbReference>
<organism evidence="2 3">
    <name type="scientific">Candidatus Hakubella thermalkaliphila</name>
    <dbReference type="NCBI Taxonomy" id="2754717"/>
    <lineage>
        <taxon>Bacteria</taxon>
        <taxon>Bacillati</taxon>
        <taxon>Actinomycetota</taxon>
        <taxon>Actinomycetota incertae sedis</taxon>
        <taxon>Candidatus Hakubellales</taxon>
        <taxon>Candidatus Hakubellaceae</taxon>
        <taxon>Candidatus Hakubella</taxon>
    </lineage>
</organism>
<comment type="caution">
    <text evidence="2">The sequence shown here is derived from an EMBL/GenBank/DDBJ whole genome shotgun (WGS) entry which is preliminary data.</text>
</comment>
<gene>
    <name evidence="2" type="ORF">HKBW3S47_01046</name>
</gene>
<dbReference type="PANTHER" id="PTHR34301">
    <property type="entry name" value="DNA-BINDING PROTEIN-RELATED"/>
    <property type="match status" value="1"/>
</dbReference>
<proteinExistence type="predicted"/>
<dbReference type="PANTHER" id="PTHR34301:SF8">
    <property type="entry name" value="ATPASE DOMAIN-CONTAINING PROTEIN"/>
    <property type="match status" value="1"/>
</dbReference>
<dbReference type="GO" id="GO:0003677">
    <property type="term" value="F:DNA binding"/>
    <property type="evidence" value="ECO:0007669"/>
    <property type="project" value="InterPro"/>
</dbReference>
<dbReference type="GO" id="GO:0004519">
    <property type="term" value="F:endonuclease activity"/>
    <property type="evidence" value="ECO:0007669"/>
    <property type="project" value="InterPro"/>
</dbReference>
<dbReference type="GO" id="GO:0009307">
    <property type="term" value="P:DNA restriction-modification system"/>
    <property type="evidence" value="ECO:0007669"/>
    <property type="project" value="InterPro"/>
</dbReference>
<evidence type="ECO:0000259" key="1">
    <source>
        <dbReference type="Pfam" id="PF04471"/>
    </source>
</evidence>
<dbReference type="AlphaFoldDB" id="A0A6V8Q428"/>
<name>A0A6V8Q428_9ACTN</name>
<dbReference type="InterPro" id="IPR036388">
    <property type="entry name" value="WH-like_DNA-bd_sf"/>
</dbReference>
<dbReference type="Pfam" id="PF04471">
    <property type="entry name" value="Mrr_cat"/>
    <property type="match status" value="1"/>
</dbReference>
<evidence type="ECO:0000313" key="2">
    <source>
        <dbReference type="EMBL" id="GFP39347.1"/>
    </source>
</evidence>
<feature type="domain" description="Restriction endonuclease type IV Mrr" evidence="1">
    <location>
        <begin position="467"/>
        <end position="546"/>
    </location>
</feature>
<dbReference type="InterPro" id="IPR036390">
    <property type="entry name" value="WH_DNA-bd_sf"/>
</dbReference>
<dbReference type="SUPFAM" id="SSF52980">
    <property type="entry name" value="Restriction endonuclease-like"/>
    <property type="match status" value="1"/>
</dbReference>
<dbReference type="InterPro" id="IPR007560">
    <property type="entry name" value="Restrct_endonuc_IV_Mrr"/>
</dbReference>
<accession>A0A6V8Q428</accession>
<sequence>MPTFYPTYLRERFTNRARELALLEGVAEDLRRGQPRHVALFGLRRIGKTLLCQEQVIRLLVRGDIIPVYLDMEELCTAPEPFAQRYIGLTCFWALAGGEAPVDPYLTVERLLETEVVKVPLVVRTAGAVSRELGRSKPDYGLLLKLAFDFPDQLGQTLGRPLMCFLDEFPELSSLGNFPGVGDPLKHFRASLQQQSQVSYVITGSAIAVMERLVRDHESPLFLQFRTLQLRPFTREDGRELVEKLIGPLAPAAHAAIYTYTFGHPFYVTALAARLRELAPAGPEAVDVQQVQQAFLLEALSGQGQIYSYCRYLYDISLQKARGYGLLKALLQVLAEEEGLRLSEVARRLRRPAPATREYLRWLMEVDLVTEEDGRYYYRDPVLRFWVAYTSRGIEVDAFPRREDLEGLVADLTERFERVATQLGRARESEVRELLRNLAGQTVDGALLGQAGTFHIPAFTRIEPYRSPDGRIEVDALGEDGERWIIEVKWRKKRVGRGELGQLIERAKQVQARPWCISQAGFTSEATAYAADHGILISDANDLAALERAAS</sequence>
<dbReference type="InterPro" id="IPR011335">
    <property type="entry name" value="Restrct_endonuc-II-like"/>
</dbReference>